<protein>
    <submittedName>
        <fullName evidence="1">Uncharacterized protein</fullName>
    </submittedName>
</protein>
<accession>A0A084T287</accession>
<dbReference type="EMBL" id="JPMI01000003">
    <property type="protein sequence ID" value="KFA94822.1"/>
    <property type="molecule type" value="Genomic_DNA"/>
</dbReference>
<evidence type="ECO:0000313" key="2">
    <source>
        <dbReference type="Proteomes" id="UP000028547"/>
    </source>
</evidence>
<evidence type="ECO:0000313" key="1">
    <source>
        <dbReference type="EMBL" id="KFA94822.1"/>
    </source>
</evidence>
<dbReference type="AlphaFoldDB" id="A0A084T287"/>
<dbReference type="Proteomes" id="UP000028547">
    <property type="component" value="Unassembled WGS sequence"/>
</dbReference>
<reference evidence="1 2" key="1">
    <citation type="submission" date="2014-07" db="EMBL/GenBank/DDBJ databases">
        <title>Draft Genome Sequence of Gephyronic Acid Producer, Cystobacter violaceus Strain Cb vi76.</title>
        <authorList>
            <person name="Stevens D.C."/>
            <person name="Young J."/>
            <person name="Carmichael R."/>
            <person name="Tan J."/>
            <person name="Taylor R.E."/>
        </authorList>
    </citation>
    <scope>NUCLEOTIDE SEQUENCE [LARGE SCALE GENOMIC DNA]</scope>
    <source>
        <strain evidence="1 2">Cb vi76</strain>
    </source>
</reference>
<gene>
    <name evidence="1" type="ORF">Q664_00170</name>
</gene>
<comment type="caution">
    <text evidence="1">The sequence shown here is derived from an EMBL/GenBank/DDBJ whole genome shotgun (WGS) entry which is preliminary data.</text>
</comment>
<dbReference type="RefSeq" id="WP_043388380.1">
    <property type="nucleotide sequence ID" value="NZ_JPMI01000003.1"/>
</dbReference>
<sequence>MANYDQPKYVTKRPRYFNNQFLSEQDFIDEQKYHIDRQRRHDRLLHVSGICEGLEVTAKDAVVTVKAGTAVDEQGRHLLVATPQTLTLTREDQGKRGVYLVYREVPSDQQVADKGATGDTRFDESAHLFHEAPGGAVTDGRLLLAELTVSANGTVAELKMDNRLYSGLRLSAPGGKALTLRSSSDSPHAVLDGGLSVAQLEVKAVPGRPPLRVMDENGGELLVLSNDSLLTLGDGDRTGKLRLNAEKSYIELGAGVSGKQVHAGKVGYQLLSREMLDIVGAGTDDTNRKVNVWAEGGTTFKGPLRLSSQPLYLRDDDNYHGLRLVGVNDEFGLGGPFLFGWRGGGLGTTNNATRLALTWDDAGDIGLHGLLELGAGVPGKEDSAGKIGYQRFSEGLDLVGAGKTVPERRVKVWAEGGTTFTGPVSLPGDLKVPGLPESVRIIRGSVSRDGTKAAGNGFSVTPDGPAYTITFDSPFKDKPTVVANVEGGEDMTNNALIHSITTGGVTIWTGYNGKYSPFAFHFIAVGPS</sequence>
<name>A0A084T287_9BACT</name>
<organism evidence="1 2">
    <name type="scientific">Archangium violaceum Cb vi76</name>
    <dbReference type="NCBI Taxonomy" id="1406225"/>
    <lineage>
        <taxon>Bacteria</taxon>
        <taxon>Pseudomonadati</taxon>
        <taxon>Myxococcota</taxon>
        <taxon>Myxococcia</taxon>
        <taxon>Myxococcales</taxon>
        <taxon>Cystobacterineae</taxon>
        <taxon>Archangiaceae</taxon>
        <taxon>Archangium</taxon>
    </lineage>
</organism>
<proteinExistence type="predicted"/>